<dbReference type="Pfam" id="PF01594">
    <property type="entry name" value="AI-2E_transport"/>
    <property type="match status" value="1"/>
</dbReference>
<evidence type="ECO:0000256" key="7">
    <source>
        <dbReference type="ARBA" id="ARBA00023136"/>
    </source>
</evidence>
<dbReference type="GO" id="GO:0055085">
    <property type="term" value="P:transmembrane transport"/>
    <property type="evidence" value="ECO:0007669"/>
    <property type="project" value="TreeGrafter"/>
</dbReference>
<evidence type="ECO:0000256" key="2">
    <source>
        <dbReference type="ARBA" id="ARBA00009773"/>
    </source>
</evidence>
<evidence type="ECO:0000313" key="10">
    <source>
        <dbReference type="Proteomes" id="UP001169242"/>
    </source>
</evidence>
<feature type="transmembrane region" description="Helical" evidence="8">
    <location>
        <begin position="50"/>
        <end position="71"/>
    </location>
</feature>
<dbReference type="Proteomes" id="UP001169242">
    <property type="component" value="Unassembled WGS sequence"/>
</dbReference>
<comment type="caution">
    <text evidence="9">The sequence shown here is derived from an EMBL/GenBank/DDBJ whole genome shotgun (WGS) entry which is preliminary data.</text>
</comment>
<comment type="subcellular location">
    <subcellularLocation>
        <location evidence="1">Cell membrane</location>
        <topology evidence="1">Multi-pass membrane protein</topology>
    </subcellularLocation>
</comment>
<feature type="transmembrane region" description="Helical" evidence="8">
    <location>
        <begin position="189"/>
        <end position="210"/>
    </location>
</feature>
<evidence type="ECO:0000256" key="6">
    <source>
        <dbReference type="ARBA" id="ARBA00022989"/>
    </source>
</evidence>
<dbReference type="AlphaFoldDB" id="A0AA42DL61"/>
<keyword evidence="3" id="KW-0813">Transport</keyword>
<organism evidence="9 10">
    <name type="scientific">Holtiella tumoricola</name>
    <dbReference type="NCBI Taxonomy" id="3018743"/>
    <lineage>
        <taxon>Bacteria</taxon>
        <taxon>Bacillati</taxon>
        <taxon>Bacillota</taxon>
        <taxon>Clostridia</taxon>
        <taxon>Lachnospirales</taxon>
        <taxon>Cellulosilyticaceae</taxon>
        <taxon>Holtiella</taxon>
    </lineage>
</organism>
<protein>
    <submittedName>
        <fullName evidence="9">AI-2E family transporter</fullName>
    </submittedName>
</protein>
<dbReference type="PANTHER" id="PTHR21716:SF53">
    <property type="entry name" value="PERMEASE PERM-RELATED"/>
    <property type="match status" value="1"/>
</dbReference>
<accession>A0AA42DL61</accession>
<dbReference type="GO" id="GO:0005886">
    <property type="term" value="C:plasma membrane"/>
    <property type="evidence" value="ECO:0007669"/>
    <property type="project" value="UniProtKB-SubCell"/>
</dbReference>
<dbReference type="EMBL" id="JAQIFT010000028">
    <property type="protein sequence ID" value="MDA3731115.1"/>
    <property type="molecule type" value="Genomic_DNA"/>
</dbReference>
<keyword evidence="10" id="KW-1185">Reference proteome</keyword>
<feature type="transmembrane region" description="Helical" evidence="8">
    <location>
        <begin position="92"/>
        <end position="114"/>
    </location>
</feature>
<feature type="transmembrane region" description="Helical" evidence="8">
    <location>
        <begin position="12"/>
        <end position="30"/>
    </location>
</feature>
<dbReference type="RefSeq" id="WP_053982603.1">
    <property type="nucleotide sequence ID" value="NZ_JAQIFT010000028.1"/>
</dbReference>
<evidence type="ECO:0000256" key="8">
    <source>
        <dbReference type="SAM" id="Phobius"/>
    </source>
</evidence>
<dbReference type="PANTHER" id="PTHR21716">
    <property type="entry name" value="TRANSMEMBRANE PROTEIN"/>
    <property type="match status" value="1"/>
</dbReference>
<feature type="transmembrane region" description="Helical" evidence="8">
    <location>
        <begin position="314"/>
        <end position="332"/>
    </location>
</feature>
<evidence type="ECO:0000256" key="5">
    <source>
        <dbReference type="ARBA" id="ARBA00022692"/>
    </source>
</evidence>
<keyword evidence="7 8" id="KW-0472">Membrane</keyword>
<keyword evidence="5 8" id="KW-0812">Transmembrane</keyword>
<feature type="transmembrane region" description="Helical" evidence="8">
    <location>
        <begin position="258"/>
        <end position="282"/>
    </location>
</feature>
<evidence type="ECO:0000256" key="4">
    <source>
        <dbReference type="ARBA" id="ARBA00022475"/>
    </source>
</evidence>
<evidence type="ECO:0000256" key="1">
    <source>
        <dbReference type="ARBA" id="ARBA00004651"/>
    </source>
</evidence>
<name>A0AA42DL61_9FIRM</name>
<gene>
    <name evidence="9" type="ORF">PBV87_06385</name>
</gene>
<keyword evidence="6 8" id="KW-1133">Transmembrane helix</keyword>
<reference evidence="9" key="1">
    <citation type="journal article" date="2023" name="Int. J. Syst. Evol. Microbiol.">
        <title>&lt;i&gt;Holtiella tumoricola&lt;/i&gt; gen. nov. sp. nov., isolated from a human clinical sample.</title>
        <authorList>
            <person name="Allen-Vercoe E."/>
            <person name="Daigneault M.C."/>
            <person name="Vancuren S.J."/>
            <person name="Cochrane K."/>
            <person name="O'Neal L.L."/>
            <person name="Sankaranarayanan K."/>
            <person name="Lawson P.A."/>
        </authorList>
    </citation>
    <scope>NUCLEOTIDE SEQUENCE</scope>
    <source>
        <strain evidence="9">CC70A</strain>
    </source>
</reference>
<evidence type="ECO:0000256" key="3">
    <source>
        <dbReference type="ARBA" id="ARBA00022448"/>
    </source>
</evidence>
<keyword evidence="4" id="KW-1003">Cell membrane</keyword>
<comment type="similarity">
    <text evidence="2">Belongs to the autoinducer-2 exporter (AI-2E) (TC 2.A.86) family.</text>
</comment>
<proteinExistence type="inferred from homology"/>
<evidence type="ECO:0000313" key="9">
    <source>
        <dbReference type="EMBL" id="MDA3731115.1"/>
    </source>
</evidence>
<dbReference type="InterPro" id="IPR002549">
    <property type="entry name" value="AI-2E-like"/>
</dbReference>
<sequence length="416" mass="46273">MKKIWDAKYIKIALYTLFVLTASILIYRISSNTDNIIPNVYGYVKSVISIFTPILYGLLIAYLMNPAVAFFERHLIKLTHSNNSKDYQRLRVLSIIIVYLCLFGTVFLTIRFLIPQILDNIRLLVNNLPTYLRELQDALGKLQFAINDALAYPDLSQFVNEIINPAKVSELINPSALQSVFDKLVSSTMSITGTFLNLVIGFVIASYAVMQKETFTNGTKRAVYALFKYPTASKIVSVASEAHATIIRFFIGKSLDSLIIGVICFIGLSILQNPYALLLSFIVGVCNMIPYFGPFIGAIPAVILTLFEGPKAAIIVAIFILILQQFDGLILGPKILGDSIGITPFWIISAITIGGAIAGPLGMFFASPILAVLLSMINRWIDKRLRTKDIDLPKLSPEDVIPYDPPHLHFEEENKK</sequence>
<feature type="transmembrane region" description="Helical" evidence="8">
    <location>
        <begin position="344"/>
        <end position="377"/>
    </location>
</feature>